<keyword evidence="2" id="KW-1185">Reference proteome</keyword>
<proteinExistence type="predicted"/>
<name>A0ABM4U414_COFAR</name>
<gene>
    <name evidence="3" type="primary">LOC140005237</name>
</gene>
<evidence type="ECO:0000256" key="1">
    <source>
        <dbReference type="SAM" id="MobiDB-lite"/>
    </source>
</evidence>
<reference evidence="3" key="1">
    <citation type="submission" date="2025-08" db="UniProtKB">
        <authorList>
            <consortium name="RefSeq"/>
        </authorList>
    </citation>
    <scope>IDENTIFICATION</scope>
    <source>
        <tissue evidence="3">Leaves</tissue>
    </source>
</reference>
<feature type="compositionally biased region" description="Polar residues" evidence="1">
    <location>
        <begin position="43"/>
        <end position="57"/>
    </location>
</feature>
<feature type="region of interest" description="Disordered" evidence="1">
    <location>
        <begin position="1"/>
        <end position="70"/>
    </location>
</feature>
<dbReference type="RefSeq" id="XP_071902015.1">
    <property type="nucleotide sequence ID" value="XM_072045914.1"/>
</dbReference>
<dbReference type="Proteomes" id="UP001652660">
    <property type="component" value="Chromosome 4c"/>
</dbReference>
<dbReference type="GeneID" id="140005237"/>
<sequence length="108" mass="11484">MLSAAGLSSGHPGTVKAKTLNLAPPRRGRVRIRSPLLPPPNDSAATRMTSGSHNTTLKGPKEVARHSTDPLADLSQPEVSVCGGRIDVVCVAWVPYICIEVDTWQFGL</sequence>
<protein>
    <submittedName>
        <fullName evidence="3">Uncharacterized protein At1g03900-like</fullName>
    </submittedName>
</protein>
<organism evidence="2 3">
    <name type="scientific">Coffea arabica</name>
    <name type="common">Arabian coffee</name>
    <dbReference type="NCBI Taxonomy" id="13443"/>
    <lineage>
        <taxon>Eukaryota</taxon>
        <taxon>Viridiplantae</taxon>
        <taxon>Streptophyta</taxon>
        <taxon>Embryophyta</taxon>
        <taxon>Tracheophyta</taxon>
        <taxon>Spermatophyta</taxon>
        <taxon>Magnoliopsida</taxon>
        <taxon>eudicotyledons</taxon>
        <taxon>Gunneridae</taxon>
        <taxon>Pentapetalae</taxon>
        <taxon>asterids</taxon>
        <taxon>lamiids</taxon>
        <taxon>Gentianales</taxon>
        <taxon>Rubiaceae</taxon>
        <taxon>Ixoroideae</taxon>
        <taxon>Gardenieae complex</taxon>
        <taxon>Bertiereae - Coffeeae clade</taxon>
        <taxon>Coffeeae</taxon>
        <taxon>Coffea</taxon>
    </lineage>
</organism>
<accession>A0ABM4U414</accession>
<feature type="compositionally biased region" description="Basic and acidic residues" evidence="1">
    <location>
        <begin position="59"/>
        <end position="68"/>
    </location>
</feature>
<evidence type="ECO:0000313" key="3">
    <source>
        <dbReference type="RefSeq" id="XP_071902015.1"/>
    </source>
</evidence>
<evidence type="ECO:0000313" key="2">
    <source>
        <dbReference type="Proteomes" id="UP001652660"/>
    </source>
</evidence>